<proteinExistence type="predicted"/>
<name>A0A542W0M5_ZYMMB</name>
<keyword evidence="1" id="KW-0056">Arginine metabolism</keyword>
<dbReference type="EMBL" id="VFOF01000001">
    <property type="protein sequence ID" value="TQL17117.1"/>
    <property type="molecule type" value="Genomic_DNA"/>
</dbReference>
<dbReference type="GO" id="GO:0006527">
    <property type="term" value="P:L-arginine catabolic process"/>
    <property type="evidence" value="ECO:0007669"/>
    <property type="project" value="InterPro"/>
</dbReference>
<keyword evidence="3" id="KW-0012">Acyltransferase</keyword>
<accession>A0A542W0M5</accession>
<dbReference type="OrthoDB" id="21121at2"/>
<sequence>MSYRIRPARAGDEQSLYTLAQLTGGGFTNLPPDLKALEDKVAKSCAAFSETEDAVRDHVYVLVLEHAETGQVVGTAQIFAKVGVKQPFYSYRLSQLTKTSPELDHRITTRMLTLTTDLEGCSEVGGLFLHPDHRTGGLGLLLARSRYLFIKMHRACFADRFLAELRGVIDENGRAPFWDGLGNKFFGMSFQEADYLNSIKGNHFISDLMPDYPIYTALLPETAREVIGQPHTSGRPAMRMLQKEGFSSNGYVDIFDGGPTMVAETDHIISVAHAKEGTLQGVVENEDDGVLSVVAKGRLKDFRASYAKLTEGTKDNPQIKLNKKAIDNLQLTSGDNFVHIPR</sequence>
<evidence type="ECO:0000256" key="2">
    <source>
        <dbReference type="ARBA" id="ARBA00022679"/>
    </source>
</evidence>
<evidence type="ECO:0000313" key="5">
    <source>
        <dbReference type="Proteomes" id="UP000316887"/>
    </source>
</evidence>
<keyword evidence="2 4" id="KW-0808">Transferase</keyword>
<evidence type="ECO:0000256" key="3">
    <source>
        <dbReference type="ARBA" id="ARBA00023315"/>
    </source>
</evidence>
<dbReference type="PANTHER" id="PTHR30420:SF1">
    <property type="entry name" value="ARGININE N-SUCCINYLTRANSFERASE"/>
    <property type="match status" value="1"/>
</dbReference>
<gene>
    <name evidence="4" type="ORF">FBY58_0677</name>
</gene>
<dbReference type="NCBIfam" id="TIGR03243">
    <property type="entry name" value="arg_catab_AOST"/>
    <property type="match status" value="1"/>
</dbReference>
<reference evidence="4 5" key="1">
    <citation type="submission" date="2019-06" db="EMBL/GenBank/DDBJ databases">
        <title>Genome sequencing of Zymomonas mobilis strains for genetic engineering and biofuel applications.</title>
        <authorList>
            <person name="Teravest M."/>
        </authorList>
    </citation>
    <scope>NUCLEOTIDE SEQUENCE [LARGE SCALE GENOMIC DNA]</scope>
    <source>
        <strain evidence="4 5">AN0101</strain>
    </source>
</reference>
<dbReference type="Gene3D" id="3.40.630.30">
    <property type="match status" value="1"/>
</dbReference>
<dbReference type="PANTHER" id="PTHR30420">
    <property type="entry name" value="N-SUCCINYLARGININE DIHYDROLASE"/>
    <property type="match status" value="1"/>
</dbReference>
<dbReference type="AlphaFoldDB" id="A0A542W0M5"/>
<dbReference type="GO" id="GO:0008791">
    <property type="term" value="F:arginine N-succinyltransferase activity"/>
    <property type="evidence" value="ECO:0007669"/>
    <property type="project" value="InterPro"/>
</dbReference>
<dbReference type="InterPro" id="IPR016181">
    <property type="entry name" value="Acyl_CoA_acyltransferase"/>
</dbReference>
<protein>
    <submittedName>
        <fullName evidence="4">Arginine N-succinyltransferase</fullName>
    </submittedName>
</protein>
<dbReference type="Proteomes" id="UP000316887">
    <property type="component" value="Unassembled WGS sequence"/>
</dbReference>
<organism evidence="4 5">
    <name type="scientific">Zymomonas mobilis</name>
    <dbReference type="NCBI Taxonomy" id="542"/>
    <lineage>
        <taxon>Bacteria</taxon>
        <taxon>Pseudomonadati</taxon>
        <taxon>Pseudomonadota</taxon>
        <taxon>Alphaproteobacteria</taxon>
        <taxon>Sphingomonadales</taxon>
        <taxon>Zymomonadaceae</taxon>
        <taxon>Zymomonas</taxon>
    </lineage>
</organism>
<comment type="caution">
    <text evidence="4">The sequence shown here is derived from an EMBL/GenBank/DDBJ whole genome shotgun (WGS) entry which is preliminary data.</text>
</comment>
<dbReference type="SUPFAM" id="SSF55729">
    <property type="entry name" value="Acyl-CoA N-acyltransferases (Nat)"/>
    <property type="match status" value="1"/>
</dbReference>
<dbReference type="Pfam" id="PF04958">
    <property type="entry name" value="AstA"/>
    <property type="match status" value="1"/>
</dbReference>
<dbReference type="RefSeq" id="WP_141919487.1">
    <property type="nucleotide sequence ID" value="NZ_VFOF01000001.1"/>
</dbReference>
<evidence type="ECO:0000256" key="1">
    <source>
        <dbReference type="ARBA" id="ARBA00022503"/>
    </source>
</evidence>
<dbReference type="InterPro" id="IPR007041">
    <property type="entry name" value="Arg_succinylTrfase_AstA/AruG"/>
</dbReference>
<evidence type="ECO:0000313" key="4">
    <source>
        <dbReference type="EMBL" id="TQL17117.1"/>
    </source>
</evidence>